<name>A0A2M7W168_9BACT</name>
<dbReference type="Pfam" id="PF01243">
    <property type="entry name" value="PNPOx_N"/>
    <property type="match status" value="1"/>
</dbReference>
<dbReference type="AlphaFoldDB" id="A0A2M7W168"/>
<organism evidence="2 3">
    <name type="scientific">Candidatus Dojkabacteria bacterium CG_4_10_14_0_2_um_filter_Dojkabacteria_WS6_41_15</name>
    <dbReference type="NCBI Taxonomy" id="2014249"/>
    <lineage>
        <taxon>Bacteria</taxon>
        <taxon>Candidatus Dojkabacteria</taxon>
    </lineage>
</organism>
<dbReference type="InterPro" id="IPR012349">
    <property type="entry name" value="Split_barrel_FMN-bd"/>
</dbReference>
<sequence>MKTEIQNRIKAFLANHYVMVCGVSEGTQPLVFTAWYVTENSQTLYFKSRTASHHIKALLKNPMIALAIYEHTSTYAEKAGVQAIGKVERVKSPVEMTKVVQLYSKAFAGAGAKLADIPSLLGEYISSTMYKIRIEKVKMVDSSEGIEMNEYEEL</sequence>
<dbReference type="InterPro" id="IPR011576">
    <property type="entry name" value="Pyridox_Oxase_N"/>
</dbReference>
<evidence type="ECO:0000313" key="3">
    <source>
        <dbReference type="Proteomes" id="UP000228952"/>
    </source>
</evidence>
<feature type="domain" description="Pyridoxamine 5'-phosphate oxidase N-terminal" evidence="1">
    <location>
        <begin position="7"/>
        <end position="119"/>
    </location>
</feature>
<proteinExistence type="predicted"/>
<dbReference type="Proteomes" id="UP000228952">
    <property type="component" value="Unassembled WGS sequence"/>
</dbReference>
<accession>A0A2M7W168</accession>
<evidence type="ECO:0000259" key="1">
    <source>
        <dbReference type="Pfam" id="PF01243"/>
    </source>
</evidence>
<evidence type="ECO:0000313" key="2">
    <source>
        <dbReference type="EMBL" id="PJA12743.1"/>
    </source>
</evidence>
<dbReference type="SUPFAM" id="SSF50475">
    <property type="entry name" value="FMN-binding split barrel"/>
    <property type="match status" value="1"/>
</dbReference>
<comment type="caution">
    <text evidence="2">The sequence shown here is derived from an EMBL/GenBank/DDBJ whole genome shotgun (WGS) entry which is preliminary data.</text>
</comment>
<reference evidence="3" key="1">
    <citation type="submission" date="2017-09" db="EMBL/GenBank/DDBJ databases">
        <title>Depth-based differentiation of microbial function through sediment-hosted aquifers and enrichment of novel symbionts in the deep terrestrial subsurface.</title>
        <authorList>
            <person name="Probst A.J."/>
            <person name="Ladd B."/>
            <person name="Jarett J.K."/>
            <person name="Geller-Mcgrath D.E."/>
            <person name="Sieber C.M.K."/>
            <person name="Emerson J.B."/>
            <person name="Anantharaman K."/>
            <person name="Thomas B.C."/>
            <person name="Malmstrom R."/>
            <person name="Stieglmeier M."/>
            <person name="Klingl A."/>
            <person name="Woyke T."/>
            <person name="Ryan C.M."/>
            <person name="Banfield J.F."/>
        </authorList>
    </citation>
    <scope>NUCLEOTIDE SEQUENCE [LARGE SCALE GENOMIC DNA]</scope>
</reference>
<protein>
    <recommendedName>
        <fullName evidence="1">Pyridoxamine 5'-phosphate oxidase N-terminal domain-containing protein</fullName>
    </recommendedName>
</protein>
<dbReference type="Gene3D" id="2.30.110.10">
    <property type="entry name" value="Electron Transport, Fmn-binding Protein, Chain A"/>
    <property type="match status" value="1"/>
</dbReference>
<dbReference type="EMBL" id="PFQB01000104">
    <property type="protein sequence ID" value="PJA12743.1"/>
    <property type="molecule type" value="Genomic_DNA"/>
</dbReference>
<gene>
    <name evidence="2" type="ORF">COX64_04160</name>
</gene>